<feature type="non-terminal residue" evidence="1">
    <location>
        <position position="281"/>
    </location>
</feature>
<proteinExistence type="predicted"/>
<reference evidence="1" key="1">
    <citation type="submission" date="2018-05" db="EMBL/GenBank/DDBJ databases">
        <authorList>
            <person name="Lanie J.A."/>
            <person name="Ng W.-L."/>
            <person name="Kazmierczak K.M."/>
            <person name="Andrzejewski T.M."/>
            <person name="Davidsen T.M."/>
            <person name="Wayne K.J."/>
            <person name="Tettelin H."/>
            <person name="Glass J.I."/>
            <person name="Rusch D."/>
            <person name="Podicherti R."/>
            <person name="Tsui H.-C.T."/>
            <person name="Winkler M.E."/>
        </authorList>
    </citation>
    <scope>NUCLEOTIDE SEQUENCE</scope>
</reference>
<organism evidence="1">
    <name type="scientific">marine metagenome</name>
    <dbReference type="NCBI Taxonomy" id="408172"/>
    <lineage>
        <taxon>unclassified sequences</taxon>
        <taxon>metagenomes</taxon>
        <taxon>ecological metagenomes</taxon>
    </lineage>
</organism>
<gene>
    <name evidence="1" type="ORF">METZ01_LOCUS107080</name>
</gene>
<dbReference type="AlphaFoldDB" id="A0A381WNX5"/>
<protein>
    <submittedName>
        <fullName evidence="1">Uncharacterized protein</fullName>
    </submittedName>
</protein>
<accession>A0A381WNX5</accession>
<dbReference type="EMBL" id="UINC01012414">
    <property type="protein sequence ID" value="SVA54226.1"/>
    <property type="molecule type" value="Genomic_DNA"/>
</dbReference>
<sequence>MKEILDIRFNGKLNSDISLLFNKISHEKRADFNEFITSISKPNIKNLDWWVQGPASRNTYSSPLFHYYCVLFLLNHLIQEKKFSFEVIIVNSLSFKVIVEELLSNSNVKNCKVYSKYSFKEIFKQILKKHFLLFYLLFRKCFQLLVVRIIGSNNIPDKPLVLIDTFLMPGYIDNDRWYGSLWDNLSKEQKLETFFVPTLVLTPFKDIIFLYRRAQSSVRNYIFKENYLTLKDVIFAFGHTKRIRKIKIQKISLLGYEFSSLVEEELNNNSDINTVIESILT</sequence>
<evidence type="ECO:0000313" key="1">
    <source>
        <dbReference type="EMBL" id="SVA54226.1"/>
    </source>
</evidence>
<name>A0A381WNX5_9ZZZZ</name>